<accession>A0A371IEN1</accession>
<gene>
    <name evidence="2" type="ORF">CR513_01542</name>
</gene>
<feature type="region of interest" description="Disordered" evidence="1">
    <location>
        <begin position="61"/>
        <end position="81"/>
    </location>
</feature>
<comment type="caution">
    <text evidence="2">The sequence shown here is derived from an EMBL/GenBank/DDBJ whole genome shotgun (WGS) entry which is preliminary data.</text>
</comment>
<reference evidence="2" key="1">
    <citation type="submission" date="2018-05" db="EMBL/GenBank/DDBJ databases">
        <title>Draft genome of Mucuna pruriens seed.</title>
        <authorList>
            <person name="Nnadi N.E."/>
            <person name="Vos R."/>
            <person name="Hasami M.H."/>
            <person name="Devisetty U.K."/>
            <person name="Aguiy J.C."/>
        </authorList>
    </citation>
    <scope>NUCLEOTIDE SEQUENCE [LARGE SCALE GENOMIC DNA]</scope>
    <source>
        <strain evidence="2">JCA_2017</strain>
    </source>
</reference>
<evidence type="ECO:0000313" key="2">
    <source>
        <dbReference type="EMBL" id="RDY13521.1"/>
    </source>
</evidence>
<evidence type="ECO:0000256" key="1">
    <source>
        <dbReference type="SAM" id="MobiDB-lite"/>
    </source>
</evidence>
<feature type="compositionally biased region" description="Polar residues" evidence="1">
    <location>
        <begin position="65"/>
        <end position="75"/>
    </location>
</feature>
<organism evidence="2 3">
    <name type="scientific">Mucuna pruriens</name>
    <name type="common">Velvet bean</name>
    <name type="synonym">Dolichos pruriens</name>
    <dbReference type="NCBI Taxonomy" id="157652"/>
    <lineage>
        <taxon>Eukaryota</taxon>
        <taxon>Viridiplantae</taxon>
        <taxon>Streptophyta</taxon>
        <taxon>Embryophyta</taxon>
        <taxon>Tracheophyta</taxon>
        <taxon>Spermatophyta</taxon>
        <taxon>Magnoliopsida</taxon>
        <taxon>eudicotyledons</taxon>
        <taxon>Gunneridae</taxon>
        <taxon>Pentapetalae</taxon>
        <taxon>rosids</taxon>
        <taxon>fabids</taxon>
        <taxon>Fabales</taxon>
        <taxon>Fabaceae</taxon>
        <taxon>Papilionoideae</taxon>
        <taxon>50 kb inversion clade</taxon>
        <taxon>NPAAA clade</taxon>
        <taxon>indigoferoid/millettioid clade</taxon>
        <taxon>Phaseoleae</taxon>
        <taxon>Mucuna</taxon>
    </lineage>
</organism>
<keyword evidence="3" id="KW-1185">Reference proteome</keyword>
<dbReference type="EMBL" id="QJKJ01000263">
    <property type="protein sequence ID" value="RDY13521.1"/>
    <property type="molecule type" value="Genomic_DNA"/>
</dbReference>
<proteinExistence type="predicted"/>
<dbReference type="AlphaFoldDB" id="A0A371IEN1"/>
<protein>
    <submittedName>
        <fullName evidence="2">Uncharacterized protein</fullName>
    </submittedName>
</protein>
<evidence type="ECO:0000313" key="3">
    <source>
        <dbReference type="Proteomes" id="UP000257109"/>
    </source>
</evidence>
<name>A0A371IEN1_MUCPR</name>
<feature type="non-terminal residue" evidence="2">
    <location>
        <position position="1"/>
    </location>
</feature>
<sequence>MSAFAKNKKRGPWLVGLWAMNSSSLDHLPWHSEHCSKPNSFVSSIGSKECLLDKSLNRPTKTKFESSQMKSSQPTEGVPTR</sequence>
<dbReference type="Proteomes" id="UP000257109">
    <property type="component" value="Unassembled WGS sequence"/>
</dbReference>